<keyword evidence="3" id="KW-1185">Reference proteome</keyword>
<dbReference type="Gene3D" id="3.10.450.50">
    <property type="match status" value="1"/>
</dbReference>
<evidence type="ECO:0000259" key="1">
    <source>
        <dbReference type="Pfam" id="PF13474"/>
    </source>
</evidence>
<dbReference type="SUPFAM" id="SSF54427">
    <property type="entry name" value="NTF2-like"/>
    <property type="match status" value="1"/>
</dbReference>
<dbReference type="Pfam" id="PF13474">
    <property type="entry name" value="SnoaL_3"/>
    <property type="match status" value="1"/>
</dbReference>
<dbReference type="AlphaFoldDB" id="A0A5S5DZZ4"/>
<comment type="caution">
    <text evidence="2">The sequence shown here is derived from an EMBL/GenBank/DDBJ whole genome shotgun (WGS) entry which is preliminary data.</text>
</comment>
<dbReference type="RefSeq" id="WP_148868780.1">
    <property type="nucleotide sequence ID" value="NZ_VNIA01000001.1"/>
</dbReference>
<evidence type="ECO:0000313" key="2">
    <source>
        <dbReference type="EMBL" id="TYQ00090.1"/>
    </source>
</evidence>
<proteinExistence type="predicted"/>
<dbReference type="PROSITE" id="PS51257">
    <property type="entry name" value="PROKAR_LIPOPROTEIN"/>
    <property type="match status" value="1"/>
</dbReference>
<reference evidence="2 3" key="1">
    <citation type="submission" date="2019-07" db="EMBL/GenBank/DDBJ databases">
        <title>Genomic Encyclopedia of Type Strains, Phase IV (KMG-IV): sequencing the most valuable type-strain genomes for metagenomic binning, comparative biology and taxonomic classification.</title>
        <authorList>
            <person name="Goeker M."/>
        </authorList>
    </citation>
    <scope>NUCLEOTIDE SEQUENCE [LARGE SCALE GENOMIC DNA]</scope>
    <source>
        <strain evidence="2 3">DSM 18961</strain>
    </source>
</reference>
<dbReference type="OrthoDB" id="271716at2"/>
<name>A0A5S5DZZ4_9FLAO</name>
<dbReference type="InterPro" id="IPR037401">
    <property type="entry name" value="SnoaL-like"/>
</dbReference>
<feature type="domain" description="SnoaL-like" evidence="1">
    <location>
        <begin position="36"/>
        <end position="148"/>
    </location>
</feature>
<organism evidence="2 3">
    <name type="scientific">Tenacibaculum adriaticum</name>
    <dbReference type="NCBI Taxonomy" id="413713"/>
    <lineage>
        <taxon>Bacteria</taxon>
        <taxon>Pseudomonadati</taxon>
        <taxon>Bacteroidota</taxon>
        <taxon>Flavobacteriia</taxon>
        <taxon>Flavobacteriales</taxon>
        <taxon>Flavobacteriaceae</taxon>
        <taxon>Tenacibaculum</taxon>
    </lineage>
</organism>
<protein>
    <submittedName>
        <fullName evidence="2">SnoaL-like protein</fullName>
    </submittedName>
</protein>
<evidence type="ECO:0000313" key="3">
    <source>
        <dbReference type="Proteomes" id="UP000323136"/>
    </source>
</evidence>
<sequence length="172" mass="19743">MKNSIPFLITLLSISFLSCNQPQEEKINTSAVKTEVSNLLDNWHKAASDANFENYFGAMDSISVFVGTDASEVWDKKQFENFSKPYFDKGKAWSFKTVDRNIYIHESGALVWFDELLNTWMGVCRGSGVITKKQNEWKIKHYVLSIAVSNEDVNPIVKIKKKRDSLFLSKFK</sequence>
<dbReference type="InterPro" id="IPR032710">
    <property type="entry name" value="NTF2-like_dom_sf"/>
</dbReference>
<dbReference type="Proteomes" id="UP000323136">
    <property type="component" value="Unassembled WGS sequence"/>
</dbReference>
<gene>
    <name evidence="2" type="ORF">C7447_101699</name>
</gene>
<accession>A0A5S5DZZ4</accession>
<dbReference type="EMBL" id="VNIA01000001">
    <property type="protein sequence ID" value="TYQ00090.1"/>
    <property type="molecule type" value="Genomic_DNA"/>
</dbReference>